<dbReference type="AlphaFoldDB" id="A0A6J4PU66"/>
<organism evidence="1">
    <name type="scientific">uncultured Pyrinomonadaceae bacterium</name>
    <dbReference type="NCBI Taxonomy" id="2283094"/>
    <lineage>
        <taxon>Bacteria</taxon>
        <taxon>Pseudomonadati</taxon>
        <taxon>Acidobacteriota</taxon>
        <taxon>Blastocatellia</taxon>
        <taxon>Blastocatellales</taxon>
        <taxon>Pyrinomonadaceae</taxon>
        <taxon>environmental samples</taxon>
    </lineage>
</organism>
<proteinExistence type="predicted"/>
<dbReference type="Pfam" id="PF13384">
    <property type="entry name" value="HTH_23"/>
    <property type="match status" value="1"/>
</dbReference>
<name>A0A6J4PU66_9BACT</name>
<sequence length="150" mass="17000">MGRFLKIILDDKARAELENGYRTGDSHTFRQHCQMVLLKADGRKTKEIAALCRCCQKSVNDWLHRYKQDGINGLPIRAGRGRPAIFSVTADKDAVRRAVGEHRQRVSLCKAELEVQLGKQFSERTLVRFLKNLTADINVSGVEFGEAKTR</sequence>
<dbReference type="SUPFAM" id="SSF46689">
    <property type="entry name" value="Homeodomain-like"/>
    <property type="match status" value="1"/>
</dbReference>
<gene>
    <name evidence="1" type="ORF">AVDCRST_MAG74-3242</name>
</gene>
<accession>A0A6J4PU66</accession>
<dbReference type="InterPro" id="IPR009057">
    <property type="entry name" value="Homeodomain-like_sf"/>
</dbReference>
<protein>
    <submittedName>
        <fullName evidence="1">Uncharacterized protein</fullName>
    </submittedName>
</protein>
<evidence type="ECO:0000313" key="1">
    <source>
        <dbReference type="EMBL" id="CAA9424635.1"/>
    </source>
</evidence>
<dbReference type="EMBL" id="CADCUR010000283">
    <property type="protein sequence ID" value="CAA9424635.1"/>
    <property type="molecule type" value="Genomic_DNA"/>
</dbReference>
<reference evidence="1" key="1">
    <citation type="submission" date="2020-02" db="EMBL/GenBank/DDBJ databases">
        <authorList>
            <person name="Meier V. D."/>
        </authorList>
    </citation>
    <scope>NUCLEOTIDE SEQUENCE</scope>
    <source>
        <strain evidence="1">AVDCRST_MAG74</strain>
    </source>
</reference>